<keyword evidence="3 9" id="KW-0548">Nucleotidyltransferase</keyword>
<evidence type="ECO:0000256" key="3">
    <source>
        <dbReference type="ARBA" id="ARBA00022695"/>
    </source>
</evidence>
<comment type="function">
    <text evidence="9">Reversibly transfers an adenylyl group from ATP to 4'-phosphopantetheine, yielding dephospho-CoA (dPCoA) and pyrophosphate.</text>
</comment>
<dbReference type="OrthoDB" id="9806661at2"/>
<keyword evidence="5 9" id="KW-0067">ATP-binding</keyword>
<feature type="binding site" evidence="9">
    <location>
        <begin position="89"/>
        <end position="91"/>
    </location>
    <ligand>
        <name>ATP</name>
        <dbReference type="ChEBI" id="CHEBI:30616"/>
    </ligand>
</feature>
<keyword evidence="1 9" id="KW-0963">Cytoplasm</keyword>
<dbReference type="UniPathway" id="UPA00241">
    <property type="reaction ID" value="UER00355"/>
</dbReference>
<dbReference type="EC" id="2.7.7.3" evidence="9"/>
<comment type="similarity">
    <text evidence="9">Belongs to the bacterial CoaD family.</text>
</comment>
<evidence type="ECO:0000256" key="5">
    <source>
        <dbReference type="ARBA" id="ARBA00022840"/>
    </source>
</evidence>
<dbReference type="Gene3D" id="3.40.50.620">
    <property type="entry name" value="HUPs"/>
    <property type="match status" value="1"/>
</dbReference>
<keyword evidence="7 9" id="KW-0173">Coenzyme A biosynthesis</keyword>
<reference evidence="11 12" key="1">
    <citation type="journal article" date="2012" name="Mol. Biol. Evol.">
        <title>Genome reduction and co-evolution between the primary and secondary bacterial symbionts of psyllids.</title>
        <authorList>
            <person name="Sloan D.B."/>
            <person name="Moran N.A."/>
        </authorList>
    </citation>
    <scope>NUCLEOTIDE SEQUENCE [LARGE SCALE GENOMIC DNA]</scope>
    <source>
        <strain evidence="11">Ceuc_S</strain>
    </source>
</reference>
<keyword evidence="6 9" id="KW-0460">Magnesium</keyword>
<organism evidence="11 12">
    <name type="scientific">secondary endosymbiont of Ctenarytaina eucalypti</name>
    <dbReference type="NCBI Taxonomy" id="1199245"/>
    <lineage>
        <taxon>Bacteria</taxon>
        <taxon>Pseudomonadati</taxon>
        <taxon>Pseudomonadota</taxon>
        <taxon>Gammaproteobacteria</taxon>
        <taxon>Enterobacterales</taxon>
        <taxon>Enterobacteriaceae</taxon>
        <taxon>aphid secondary symbionts</taxon>
    </lineage>
</organism>
<dbReference type="EMBL" id="CP003546">
    <property type="protein sequence ID" value="AFP84819.1"/>
    <property type="molecule type" value="Genomic_DNA"/>
</dbReference>
<dbReference type="GO" id="GO:0005524">
    <property type="term" value="F:ATP binding"/>
    <property type="evidence" value="ECO:0007669"/>
    <property type="project" value="UniProtKB-KW"/>
</dbReference>
<feature type="binding site" evidence="9">
    <location>
        <position position="99"/>
    </location>
    <ligand>
        <name>ATP</name>
        <dbReference type="ChEBI" id="CHEBI:30616"/>
    </ligand>
</feature>
<accession>J3Z3K4</accession>
<dbReference type="PRINTS" id="PR01020">
    <property type="entry name" value="LPSBIOSNTHSS"/>
</dbReference>
<dbReference type="HOGENOM" id="CLU_100149_0_1_6"/>
<comment type="cofactor">
    <cofactor evidence="9">
        <name>Mg(2+)</name>
        <dbReference type="ChEBI" id="CHEBI:18420"/>
    </cofactor>
</comment>
<dbReference type="PATRIC" id="fig|1199245.3.peg.508"/>
<comment type="subcellular location">
    <subcellularLocation>
        <location evidence="9">Cytoplasm</location>
    </subcellularLocation>
</comment>
<dbReference type="HAMAP" id="MF_00151">
    <property type="entry name" value="PPAT_bact"/>
    <property type="match status" value="1"/>
</dbReference>
<dbReference type="Pfam" id="PF01467">
    <property type="entry name" value="CTP_transf_like"/>
    <property type="match status" value="1"/>
</dbReference>
<dbReference type="PANTHER" id="PTHR21342:SF1">
    <property type="entry name" value="PHOSPHOPANTETHEINE ADENYLYLTRANSFERASE"/>
    <property type="match status" value="1"/>
</dbReference>
<evidence type="ECO:0000259" key="10">
    <source>
        <dbReference type="Pfam" id="PF01467"/>
    </source>
</evidence>
<keyword evidence="4 9" id="KW-0547">Nucleotide-binding</keyword>
<dbReference type="GO" id="GO:0004595">
    <property type="term" value="F:pantetheine-phosphate adenylyltransferase activity"/>
    <property type="evidence" value="ECO:0007669"/>
    <property type="project" value="UniProtKB-UniRule"/>
</dbReference>
<evidence type="ECO:0000256" key="1">
    <source>
        <dbReference type="ARBA" id="ARBA00022490"/>
    </source>
</evidence>
<dbReference type="GO" id="GO:0015937">
    <property type="term" value="P:coenzyme A biosynthetic process"/>
    <property type="evidence" value="ECO:0007669"/>
    <property type="project" value="UniProtKB-UniRule"/>
</dbReference>
<dbReference type="RefSeq" id="WP_014888117.1">
    <property type="nucleotide sequence ID" value="NC_018419.1"/>
</dbReference>
<dbReference type="InterPro" id="IPR001980">
    <property type="entry name" value="PPAT"/>
</dbReference>
<dbReference type="NCBIfam" id="TIGR01510">
    <property type="entry name" value="coaD_prev_kdtB"/>
    <property type="match status" value="1"/>
</dbReference>
<feature type="binding site" evidence="9">
    <location>
        <position position="88"/>
    </location>
    <ligand>
        <name>substrate</name>
    </ligand>
</feature>
<feature type="site" description="Transition state stabilizer" evidence="9">
    <location>
        <position position="18"/>
    </location>
</feature>
<sequence>MTTKAIYPGTFDPLTNGHLDLVTRAAKMFDWVLLAIAASPSKQPLFDLDERIGLATQVTSHLPNVTVMGFSNLTANFAHQQKVSILIRGVRAVTDVEHEIQLAKMNCHLTPTLETVLMIPSSAWSCISSTLVKEVGLYGGDVDHFLPEIIAKAVRARIQALKIG</sequence>
<comment type="pathway">
    <text evidence="9">Cofactor biosynthesis; coenzyme A biosynthesis; CoA from (R)-pantothenate: step 4/5.</text>
</comment>
<dbReference type="KEGG" id="sect:A359_04260"/>
<dbReference type="STRING" id="1199245.A359_04260"/>
<evidence type="ECO:0000256" key="6">
    <source>
        <dbReference type="ARBA" id="ARBA00022842"/>
    </source>
</evidence>
<protein>
    <recommendedName>
        <fullName evidence="9">Phosphopantetheine adenylyltransferase</fullName>
        <ecNumber evidence="9">2.7.7.3</ecNumber>
    </recommendedName>
    <alternativeName>
        <fullName evidence="9">Dephospho-CoA pyrophosphorylase</fullName>
    </alternativeName>
    <alternativeName>
        <fullName evidence="9">Pantetheine-phosphate adenylyltransferase</fullName>
        <shortName evidence="9">PPAT</shortName>
    </alternativeName>
</protein>
<comment type="catalytic activity">
    <reaction evidence="8 9">
        <text>(R)-4'-phosphopantetheine + ATP + H(+) = 3'-dephospho-CoA + diphosphate</text>
        <dbReference type="Rhea" id="RHEA:19801"/>
        <dbReference type="ChEBI" id="CHEBI:15378"/>
        <dbReference type="ChEBI" id="CHEBI:30616"/>
        <dbReference type="ChEBI" id="CHEBI:33019"/>
        <dbReference type="ChEBI" id="CHEBI:57328"/>
        <dbReference type="ChEBI" id="CHEBI:61723"/>
        <dbReference type="EC" id="2.7.7.3"/>
    </reaction>
</comment>
<feature type="binding site" evidence="9">
    <location>
        <position position="74"/>
    </location>
    <ligand>
        <name>substrate</name>
    </ligand>
</feature>
<comment type="subunit">
    <text evidence="9">Homohexamer.</text>
</comment>
<dbReference type="PANTHER" id="PTHR21342">
    <property type="entry name" value="PHOSPHOPANTETHEINE ADENYLYLTRANSFERASE"/>
    <property type="match status" value="1"/>
</dbReference>
<feature type="binding site" evidence="9">
    <location>
        <begin position="10"/>
        <end position="11"/>
    </location>
    <ligand>
        <name>ATP</name>
        <dbReference type="ChEBI" id="CHEBI:30616"/>
    </ligand>
</feature>
<dbReference type="NCBIfam" id="TIGR00125">
    <property type="entry name" value="cyt_tran_rel"/>
    <property type="match status" value="1"/>
</dbReference>
<dbReference type="AlphaFoldDB" id="J3Z3K4"/>
<feature type="binding site" evidence="9">
    <location>
        <position position="10"/>
    </location>
    <ligand>
        <name>substrate</name>
    </ligand>
</feature>
<proteinExistence type="inferred from homology"/>
<dbReference type="Proteomes" id="UP000003936">
    <property type="component" value="Chromosome"/>
</dbReference>
<gene>
    <name evidence="9" type="primary">coaD</name>
    <name evidence="11" type="ORF">A359_04260</name>
</gene>
<evidence type="ECO:0000313" key="12">
    <source>
        <dbReference type="Proteomes" id="UP000003936"/>
    </source>
</evidence>
<keyword evidence="2 9" id="KW-0808">Transferase</keyword>
<feature type="binding site" evidence="9">
    <location>
        <position position="42"/>
    </location>
    <ligand>
        <name>substrate</name>
    </ligand>
</feature>
<evidence type="ECO:0000256" key="9">
    <source>
        <dbReference type="HAMAP-Rule" id="MF_00151"/>
    </source>
</evidence>
<dbReference type="InterPro" id="IPR004821">
    <property type="entry name" value="Cyt_trans-like"/>
</dbReference>
<feature type="binding site" evidence="9">
    <location>
        <begin position="124"/>
        <end position="130"/>
    </location>
    <ligand>
        <name>ATP</name>
        <dbReference type="ChEBI" id="CHEBI:30616"/>
    </ligand>
</feature>
<feature type="binding site" evidence="9">
    <location>
        <position position="18"/>
    </location>
    <ligand>
        <name>ATP</name>
        <dbReference type="ChEBI" id="CHEBI:30616"/>
    </ligand>
</feature>
<keyword evidence="12" id="KW-1185">Reference proteome</keyword>
<dbReference type="GO" id="GO:0005737">
    <property type="term" value="C:cytoplasm"/>
    <property type="evidence" value="ECO:0007669"/>
    <property type="project" value="UniProtKB-SubCell"/>
</dbReference>
<evidence type="ECO:0000313" key="11">
    <source>
        <dbReference type="EMBL" id="AFP84819.1"/>
    </source>
</evidence>
<dbReference type="CDD" id="cd02163">
    <property type="entry name" value="PPAT"/>
    <property type="match status" value="1"/>
</dbReference>
<dbReference type="SUPFAM" id="SSF52374">
    <property type="entry name" value="Nucleotidylyl transferase"/>
    <property type="match status" value="1"/>
</dbReference>
<evidence type="ECO:0000256" key="2">
    <source>
        <dbReference type="ARBA" id="ARBA00022679"/>
    </source>
</evidence>
<evidence type="ECO:0000256" key="7">
    <source>
        <dbReference type="ARBA" id="ARBA00022993"/>
    </source>
</evidence>
<name>J3Z3K4_9ENTR</name>
<evidence type="ECO:0000256" key="8">
    <source>
        <dbReference type="ARBA" id="ARBA00029346"/>
    </source>
</evidence>
<feature type="domain" description="Cytidyltransferase-like" evidence="10">
    <location>
        <begin position="6"/>
        <end position="134"/>
    </location>
</feature>
<evidence type="ECO:0000256" key="4">
    <source>
        <dbReference type="ARBA" id="ARBA00022741"/>
    </source>
</evidence>
<dbReference type="InterPro" id="IPR014729">
    <property type="entry name" value="Rossmann-like_a/b/a_fold"/>
</dbReference>